<evidence type="ECO:0000313" key="4">
    <source>
        <dbReference type="Proteomes" id="UP001642540"/>
    </source>
</evidence>
<feature type="signal peptide" evidence="1">
    <location>
        <begin position="1"/>
        <end position="21"/>
    </location>
</feature>
<gene>
    <name evidence="3" type="ORF">ODALV1_LOCUS22149</name>
</gene>
<evidence type="ECO:0000259" key="2">
    <source>
        <dbReference type="SMART" id="SM00494"/>
    </source>
</evidence>
<dbReference type="InterPro" id="IPR002557">
    <property type="entry name" value="Chitin-bd_dom"/>
</dbReference>
<comment type="caution">
    <text evidence="3">The sequence shown here is derived from an EMBL/GenBank/DDBJ whole genome shotgun (WGS) entry which is preliminary data.</text>
</comment>
<dbReference type="SMART" id="SM00494">
    <property type="entry name" value="ChtBD2"/>
    <property type="match status" value="1"/>
</dbReference>
<dbReference type="EMBL" id="CAXLJM020000074">
    <property type="protein sequence ID" value="CAL8128233.1"/>
    <property type="molecule type" value="Genomic_DNA"/>
</dbReference>
<accession>A0ABP1RH94</accession>
<feature type="chain" id="PRO_5047476611" description="Chitin-binding type-2 domain-containing protein" evidence="1">
    <location>
        <begin position="22"/>
        <end position="112"/>
    </location>
</feature>
<evidence type="ECO:0000313" key="3">
    <source>
        <dbReference type="EMBL" id="CAL8128233.1"/>
    </source>
</evidence>
<dbReference type="Pfam" id="PF01607">
    <property type="entry name" value="CBM_14"/>
    <property type="match status" value="1"/>
</dbReference>
<proteinExistence type="predicted"/>
<reference evidence="3 4" key="1">
    <citation type="submission" date="2024-08" db="EMBL/GenBank/DDBJ databases">
        <authorList>
            <person name="Cucini C."/>
            <person name="Frati F."/>
        </authorList>
    </citation>
    <scope>NUCLEOTIDE SEQUENCE [LARGE SCALE GENOMIC DNA]</scope>
</reference>
<dbReference type="SUPFAM" id="SSF57625">
    <property type="entry name" value="Invertebrate chitin-binding proteins"/>
    <property type="match status" value="1"/>
</dbReference>
<protein>
    <recommendedName>
        <fullName evidence="2">Chitin-binding type-2 domain-containing protein</fullName>
    </recommendedName>
</protein>
<dbReference type="Proteomes" id="UP001642540">
    <property type="component" value="Unassembled WGS sequence"/>
</dbReference>
<keyword evidence="1" id="KW-0732">Signal</keyword>
<name>A0ABP1RH94_9HEXA</name>
<feature type="domain" description="Chitin-binding type-2" evidence="2">
    <location>
        <begin position="28"/>
        <end position="94"/>
    </location>
</feature>
<organism evidence="3 4">
    <name type="scientific">Orchesella dallaii</name>
    <dbReference type="NCBI Taxonomy" id="48710"/>
    <lineage>
        <taxon>Eukaryota</taxon>
        <taxon>Metazoa</taxon>
        <taxon>Ecdysozoa</taxon>
        <taxon>Arthropoda</taxon>
        <taxon>Hexapoda</taxon>
        <taxon>Collembola</taxon>
        <taxon>Entomobryomorpha</taxon>
        <taxon>Entomobryoidea</taxon>
        <taxon>Orchesellidae</taxon>
        <taxon>Orchesellinae</taxon>
        <taxon>Orchesella</taxon>
    </lineage>
</organism>
<keyword evidence="4" id="KW-1185">Reference proteome</keyword>
<dbReference type="InterPro" id="IPR036508">
    <property type="entry name" value="Chitin-bd_dom_sf"/>
</dbReference>
<dbReference type="Gene3D" id="2.170.140.10">
    <property type="entry name" value="Chitin binding domain"/>
    <property type="match status" value="1"/>
</dbReference>
<sequence>MKAAFVLITVAVFALCGNARGQDPIDWYDCSSKPDGNYLNPYNCHGLIHCSTGYAFSEVCPPCIQHPTTCPEGTLRFNEQTGQCGWANEAPCNELPFPATTPRPITTARTTT</sequence>
<evidence type="ECO:0000256" key="1">
    <source>
        <dbReference type="SAM" id="SignalP"/>
    </source>
</evidence>